<dbReference type="Gene3D" id="1.10.357.10">
    <property type="entry name" value="Tetracycline Repressor, domain 2"/>
    <property type="match status" value="1"/>
</dbReference>
<proteinExistence type="predicted"/>
<sequence>MLGWPWFHLIVAPPRAGIEEGMRERLLHVAEQLVREHGLEALTLAAVARHAHVGRGAPRYHFGGKRGLVDALEEARRGNVVELRAVRQQRLSVASGRRQRAAVHRRR</sequence>
<evidence type="ECO:0000313" key="5">
    <source>
        <dbReference type="Proteomes" id="UP000315369"/>
    </source>
</evidence>
<evidence type="ECO:0000259" key="3">
    <source>
        <dbReference type="PROSITE" id="PS50977"/>
    </source>
</evidence>
<accession>A0A540X0C0</accession>
<dbReference type="GO" id="GO:0003677">
    <property type="term" value="F:DNA binding"/>
    <property type="evidence" value="ECO:0007669"/>
    <property type="project" value="UniProtKB-UniRule"/>
</dbReference>
<dbReference type="SUPFAM" id="SSF46689">
    <property type="entry name" value="Homeodomain-like"/>
    <property type="match status" value="1"/>
</dbReference>
<protein>
    <submittedName>
        <fullName evidence="4">Helix-turn-helix transcriptional regulator</fullName>
    </submittedName>
</protein>
<feature type="DNA-binding region" description="H-T-H motif" evidence="2">
    <location>
        <begin position="43"/>
        <end position="62"/>
    </location>
</feature>
<evidence type="ECO:0000313" key="4">
    <source>
        <dbReference type="EMBL" id="TQF14633.1"/>
    </source>
</evidence>
<dbReference type="Pfam" id="PF00440">
    <property type="entry name" value="TetR_N"/>
    <property type="match status" value="1"/>
</dbReference>
<dbReference type="InterPro" id="IPR009057">
    <property type="entry name" value="Homeodomain-like_sf"/>
</dbReference>
<evidence type="ECO:0000256" key="2">
    <source>
        <dbReference type="PROSITE-ProRule" id="PRU00335"/>
    </source>
</evidence>
<dbReference type="RefSeq" id="WP_141643685.1">
    <property type="nucleotide sequence ID" value="NZ_VIFM01000063.1"/>
</dbReference>
<dbReference type="Proteomes" id="UP000315369">
    <property type="component" value="Unassembled WGS sequence"/>
</dbReference>
<dbReference type="EMBL" id="VIFM01000063">
    <property type="protein sequence ID" value="TQF14633.1"/>
    <property type="molecule type" value="Genomic_DNA"/>
</dbReference>
<reference evidence="4 5" key="1">
    <citation type="submission" date="2019-06" db="EMBL/GenBank/DDBJ databases">
        <authorList>
            <person name="Livingstone P."/>
            <person name="Whitworth D."/>
        </authorList>
    </citation>
    <scope>NUCLEOTIDE SEQUENCE [LARGE SCALE GENOMIC DNA]</scope>
    <source>
        <strain evidence="4 5">AM401</strain>
    </source>
</reference>
<dbReference type="OrthoDB" id="9790413at2"/>
<dbReference type="InterPro" id="IPR001647">
    <property type="entry name" value="HTH_TetR"/>
</dbReference>
<comment type="caution">
    <text evidence="4">The sequence shown here is derived from an EMBL/GenBank/DDBJ whole genome shotgun (WGS) entry which is preliminary data.</text>
</comment>
<gene>
    <name evidence="4" type="ORF">FJV41_17745</name>
</gene>
<keyword evidence="1 2" id="KW-0238">DNA-binding</keyword>
<evidence type="ECO:0000256" key="1">
    <source>
        <dbReference type="ARBA" id="ARBA00023125"/>
    </source>
</evidence>
<name>A0A540X0C0_9BACT</name>
<organism evidence="4 5">
    <name type="scientific">Myxococcus llanfairpwllgwyngyllgogerychwyrndrobwllllantysiliogogogochensis</name>
    <dbReference type="NCBI Taxonomy" id="2590453"/>
    <lineage>
        <taxon>Bacteria</taxon>
        <taxon>Pseudomonadati</taxon>
        <taxon>Myxococcota</taxon>
        <taxon>Myxococcia</taxon>
        <taxon>Myxococcales</taxon>
        <taxon>Cystobacterineae</taxon>
        <taxon>Myxococcaceae</taxon>
        <taxon>Myxococcus</taxon>
    </lineage>
</organism>
<dbReference type="PROSITE" id="PS50977">
    <property type="entry name" value="HTH_TETR_2"/>
    <property type="match status" value="1"/>
</dbReference>
<dbReference type="AlphaFoldDB" id="A0A540X0C0"/>
<feature type="domain" description="HTH tetR-type" evidence="3">
    <location>
        <begin position="20"/>
        <end position="80"/>
    </location>
</feature>
<keyword evidence="5" id="KW-1185">Reference proteome</keyword>